<proteinExistence type="predicted"/>
<dbReference type="RefSeq" id="WP_274163092.1">
    <property type="nucleotide sequence ID" value="NZ_JAJUBC010000003.1"/>
</dbReference>
<dbReference type="EMBL" id="JAJUBC010000003">
    <property type="protein sequence ID" value="MDD1792172.1"/>
    <property type="molecule type" value="Genomic_DNA"/>
</dbReference>
<gene>
    <name evidence="1" type="ORF">LRP50_03430</name>
</gene>
<name>A0ABT5QVX6_9GAMM</name>
<evidence type="ECO:0000313" key="1">
    <source>
        <dbReference type="EMBL" id="MDD1792172.1"/>
    </source>
</evidence>
<sequence length="58" mass="6165">MYPVVVSMRLLKQVKVAGNGSKNGNVPSKCGKKMAFAFKRFSALLPLSFSGIVKSSCG</sequence>
<comment type="caution">
    <text evidence="1">The sequence shown here is derived from an EMBL/GenBank/DDBJ whole genome shotgun (WGS) entry which is preliminary data.</text>
</comment>
<accession>A0ABT5QVX6</accession>
<dbReference type="Proteomes" id="UP001149400">
    <property type="component" value="Unassembled WGS sequence"/>
</dbReference>
<organism evidence="1 2">
    <name type="scientific">Enterovibrio gelatinilyticus</name>
    <dbReference type="NCBI Taxonomy" id="2899819"/>
    <lineage>
        <taxon>Bacteria</taxon>
        <taxon>Pseudomonadati</taxon>
        <taxon>Pseudomonadota</taxon>
        <taxon>Gammaproteobacteria</taxon>
        <taxon>Vibrionales</taxon>
        <taxon>Vibrionaceae</taxon>
        <taxon>Enterovibrio</taxon>
    </lineage>
</organism>
<evidence type="ECO:0000313" key="2">
    <source>
        <dbReference type="Proteomes" id="UP001149400"/>
    </source>
</evidence>
<protein>
    <submittedName>
        <fullName evidence="1">Uncharacterized protein</fullName>
    </submittedName>
</protein>
<keyword evidence="2" id="KW-1185">Reference proteome</keyword>
<reference evidence="1" key="1">
    <citation type="submission" date="2021-12" db="EMBL/GenBank/DDBJ databases">
        <title>Enterovibrio ZSDZ35 sp. nov. and Enterovibrio ZSDZ42 sp. nov., isolated from coastal seawater in Qingdao.</title>
        <authorList>
            <person name="Zhang P."/>
        </authorList>
    </citation>
    <scope>NUCLEOTIDE SEQUENCE</scope>
    <source>
        <strain evidence="1">ZSDZ42</strain>
    </source>
</reference>